<sequence length="406" mass="43193">MRISTANSYDNTIALLARRQAELAAQQERLATGKRVLKPSDDPVSATLSETAQNRRTRVEADLRALDASKTSLQQAESGLAESGDLIQRVRDLIITAGNGTFTDSEREDVARQLEGLREQLIDVANRKDNAGRTLFGGLGGSSTPFVDLYTSTGAGVQFEGLRGQAAAGAASLPQSLDGHAIWMQVPGGNGSYTLGLGAGNTGGVSTSVGTVTDPAALTGDEYRIDFADVAGEMQFTVVNVTTPANNPMAGLTGVPYVEGRSVQFDGLTLRLDGLPAAGDTVEIVPSTPTDIFSVVQNAINVLRDTSPNRSALQTTELARALTELDAGHDRVLLARGRAGEWLNRADSLDTLMEDRVVDFKSEQSRLEDLDLVKGISDFQSQQIALEAAIKAYGQVQRLSLFQVIN</sequence>
<organism evidence="6 7">
    <name type="scientific">Hydrogenophaga palleronii</name>
    <dbReference type="NCBI Taxonomy" id="65655"/>
    <lineage>
        <taxon>Bacteria</taxon>
        <taxon>Pseudomonadati</taxon>
        <taxon>Pseudomonadota</taxon>
        <taxon>Betaproteobacteria</taxon>
        <taxon>Burkholderiales</taxon>
        <taxon>Comamonadaceae</taxon>
        <taxon>Hydrogenophaga</taxon>
    </lineage>
</organism>
<keyword evidence="6" id="KW-0966">Cell projection</keyword>
<evidence type="ECO:0000313" key="6">
    <source>
        <dbReference type="EMBL" id="MDR7150983.1"/>
    </source>
</evidence>
<comment type="similarity">
    <text evidence="3">Belongs to the bacterial flagellin family.</text>
</comment>
<keyword evidence="6" id="KW-0969">Cilium</keyword>
<dbReference type="Pfam" id="PF00669">
    <property type="entry name" value="Flagellin_N"/>
    <property type="match status" value="1"/>
</dbReference>
<reference evidence="6 7" key="1">
    <citation type="submission" date="2023-07" db="EMBL/GenBank/DDBJ databases">
        <title>Sorghum-associated microbial communities from plants grown in Nebraska, USA.</title>
        <authorList>
            <person name="Schachtman D."/>
        </authorList>
    </citation>
    <scope>NUCLEOTIDE SEQUENCE [LARGE SCALE GENOMIC DNA]</scope>
    <source>
        <strain evidence="6 7">4249</strain>
    </source>
</reference>
<dbReference type="Gene3D" id="1.20.1330.10">
    <property type="entry name" value="f41 fragment of flagellin, N-terminal domain"/>
    <property type="match status" value="1"/>
</dbReference>
<keyword evidence="7" id="KW-1185">Reference proteome</keyword>
<dbReference type="InterPro" id="IPR001029">
    <property type="entry name" value="Flagellin_N"/>
</dbReference>
<name>A0ABU1WNY0_9BURK</name>
<comment type="caution">
    <text evidence="6">The sequence shown here is derived from an EMBL/GenBank/DDBJ whole genome shotgun (WGS) entry which is preliminary data.</text>
</comment>
<accession>A0ABU1WNY0</accession>
<dbReference type="Proteomes" id="UP001265700">
    <property type="component" value="Unassembled WGS sequence"/>
</dbReference>
<dbReference type="InterPro" id="IPR001492">
    <property type="entry name" value="Flagellin"/>
</dbReference>
<dbReference type="PANTHER" id="PTHR42792:SF1">
    <property type="entry name" value="FLAGELLAR HOOK-ASSOCIATED PROTEIN 3"/>
    <property type="match status" value="1"/>
</dbReference>
<evidence type="ECO:0000256" key="4">
    <source>
        <dbReference type="ARBA" id="ARBA00023143"/>
    </source>
</evidence>
<dbReference type="NCBIfam" id="TIGR02550">
    <property type="entry name" value="flagell_flgL"/>
    <property type="match status" value="1"/>
</dbReference>
<keyword evidence="6" id="KW-0282">Flagellum</keyword>
<evidence type="ECO:0000256" key="1">
    <source>
        <dbReference type="ARBA" id="ARBA00004365"/>
    </source>
</evidence>
<evidence type="ECO:0000313" key="7">
    <source>
        <dbReference type="Proteomes" id="UP001265700"/>
    </source>
</evidence>
<keyword evidence="4" id="KW-0975">Bacterial flagellum</keyword>
<dbReference type="RefSeq" id="WP_310317497.1">
    <property type="nucleotide sequence ID" value="NZ_JAVDWU010000006.1"/>
</dbReference>
<evidence type="ECO:0000256" key="3">
    <source>
        <dbReference type="ARBA" id="ARBA00005709"/>
    </source>
</evidence>
<dbReference type="PANTHER" id="PTHR42792">
    <property type="entry name" value="FLAGELLIN"/>
    <property type="match status" value="1"/>
</dbReference>
<evidence type="ECO:0000259" key="5">
    <source>
        <dbReference type="Pfam" id="PF00669"/>
    </source>
</evidence>
<dbReference type="SUPFAM" id="SSF64518">
    <property type="entry name" value="Phase 1 flagellin"/>
    <property type="match status" value="1"/>
</dbReference>
<dbReference type="EMBL" id="JAVDWU010000006">
    <property type="protein sequence ID" value="MDR7150983.1"/>
    <property type="molecule type" value="Genomic_DNA"/>
</dbReference>
<comment type="subcellular location">
    <subcellularLocation>
        <location evidence="1">Bacterial flagellum</location>
    </subcellularLocation>
    <subcellularLocation>
        <location evidence="2">Secreted</location>
    </subcellularLocation>
</comment>
<dbReference type="InterPro" id="IPR013384">
    <property type="entry name" value="Flagell_FlgL"/>
</dbReference>
<evidence type="ECO:0000256" key="2">
    <source>
        <dbReference type="ARBA" id="ARBA00004613"/>
    </source>
</evidence>
<gene>
    <name evidence="6" type="ORF">J2W49_002956</name>
</gene>
<proteinExistence type="inferred from homology"/>
<protein>
    <submittedName>
        <fullName evidence="6">Flagellar hook-associated protein 3 FlgL</fullName>
    </submittedName>
</protein>
<feature type="domain" description="Flagellin N-terminal" evidence="5">
    <location>
        <begin position="3"/>
        <end position="138"/>
    </location>
</feature>